<accession>A0ABU8EPA3</accession>
<reference evidence="2 3" key="1">
    <citation type="submission" date="2023-12" db="EMBL/GenBank/DDBJ databases">
        <title>Friends and Foes: Symbiotic and Algicidal bacterial influence on Karenia brevis blooms.</title>
        <authorList>
            <person name="Fei C."/>
            <person name="Mohamed A.R."/>
            <person name="Booker A."/>
            <person name="Arshad M."/>
            <person name="Klass S."/>
            <person name="Ahn S."/>
            <person name="Gilbert P.M."/>
            <person name="Heil C.A."/>
            <person name="Martinez J.M."/>
            <person name="Amin S.A."/>
        </authorList>
    </citation>
    <scope>NUCLEOTIDE SEQUENCE [LARGE SCALE GENOMIC DNA]</scope>
    <source>
        <strain evidence="2 3">CE15</strain>
    </source>
</reference>
<keyword evidence="3" id="KW-1185">Reference proteome</keyword>
<evidence type="ECO:0000313" key="3">
    <source>
        <dbReference type="Proteomes" id="UP001382455"/>
    </source>
</evidence>
<dbReference type="Proteomes" id="UP001382455">
    <property type="component" value="Unassembled WGS sequence"/>
</dbReference>
<keyword evidence="1" id="KW-0812">Transmembrane</keyword>
<evidence type="ECO:0000313" key="2">
    <source>
        <dbReference type="EMBL" id="MEI4548793.1"/>
    </source>
</evidence>
<feature type="transmembrane region" description="Helical" evidence="1">
    <location>
        <begin position="7"/>
        <end position="30"/>
    </location>
</feature>
<sequence length="142" mass="15862">MTYSHKQIAWAILLLLSWIFSFTLLAVYLIGPITGLLIFSGFVVLVAFLFHGMTVTVKDNTIKWGFAFGWFGQTLPLSEVVSYQAVENSWRHGIGLRISHDGFVYSAHGFKAVELVLQDETKIRLGTNDQAGLIAALDKQKK</sequence>
<keyword evidence="1" id="KW-1133">Transmembrane helix</keyword>
<keyword evidence="1" id="KW-0472">Membrane</keyword>
<evidence type="ECO:0000256" key="1">
    <source>
        <dbReference type="SAM" id="Phobius"/>
    </source>
</evidence>
<proteinExistence type="predicted"/>
<comment type="caution">
    <text evidence="2">The sequence shown here is derived from an EMBL/GenBank/DDBJ whole genome shotgun (WGS) entry which is preliminary data.</text>
</comment>
<gene>
    <name evidence="2" type="ORF">WAE96_03590</name>
</gene>
<organism evidence="2 3">
    <name type="scientific">Pseudoalteromonas spongiae</name>
    <dbReference type="NCBI Taxonomy" id="298657"/>
    <lineage>
        <taxon>Bacteria</taxon>
        <taxon>Pseudomonadati</taxon>
        <taxon>Pseudomonadota</taxon>
        <taxon>Gammaproteobacteria</taxon>
        <taxon>Alteromonadales</taxon>
        <taxon>Pseudoalteromonadaceae</taxon>
        <taxon>Pseudoalteromonas</taxon>
    </lineage>
</organism>
<name>A0ABU8EPA3_9GAMM</name>
<protein>
    <recommendedName>
        <fullName evidence="4">Orphan protein membrane protein</fullName>
    </recommendedName>
</protein>
<dbReference type="EMBL" id="JBAWKS010000001">
    <property type="protein sequence ID" value="MEI4548793.1"/>
    <property type="molecule type" value="Genomic_DNA"/>
</dbReference>
<evidence type="ECO:0008006" key="4">
    <source>
        <dbReference type="Google" id="ProtNLM"/>
    </source>
</evidence>
<dbReference type="RefSeq" id="WP_010560779.1">
    <property type="nucleotide sequence ID" value="NZ_JBAWKS010000001.1"/>
</dbReference>
<feature type="transmembrane region" description="Helical" evidence="1">
    <location>
        <begin position="36"/>
        <end position="57"/>
    </location>
</feature>